<evidence type="ECO:0000313" key="19">
    <source>
        <dbReference type="Proteomes" id="UP000269793"/>
    </source>
</evidence>
<feature type="compositionally biased region" description="Polar residues" evidence="16">
    <location>
        <begin position="83"/>
        <end position="93"/>
    </location>
</feature>
<protein>
    <recommendedName>
        <fullName evidence="3 14">Histone-lysine N-methyltransferase, H3 lysine-79 specific</fullName>
        <ecNumber evidence="2 14">2.1.1.360</ecNumber>
    </recommendedName>
    <alternativeName>
        <fullName evidence="12 14">Histone H3-K79 methyltransferase</fullName>
    </alternativeName>
</protein>
<keyword evidence="5 14" id="KW-0808">Transferase</keyword>
<dbReference type="Proteomes" id="UP000269793">
    <property type="component" value="Chromosome III"/>
</dbReference>
<dbReference type="GO" id="GO:0042393">
    <property type="term" value="F:histone binding"/>
    <property type="evidence" value="ECO:0007669"/>
    <property type="project" value="InterPro"/>
</dbReference>
<evidence type="ECO:0000313" key="18">
    <source>
        <dbReference type="EMBL" id="AYO42889.1"/>
    </source>
</evidence>
<keyword evidence="10 14" id="KW-0804">Transcription</keyword>
<evidence type="ECO:0000256" key="1">
    <source>
        <dbReference type="ARBA" id="ARBA00004123"/>
    </source>
</evidence>
<proteinExistence type="inferred from homology"/>
<dbReference type="Gene3D" id="3.40.50.150">
    <property type="entry name" value="Vaccinia Virus protein VP39"/>
    <property type="match status" value="1"/>
</dbReference>
<dbReference type="InterPro" id="IPR021162">
    <property type="entry name" value="Dot1"/>
</dbReference>
<dbReference type="GO" id="GO:0000786">
    <property type="term" value="C:nucleosome"/>
    <property type="evidence" value="ECO:0007669"/>
    <property type="project" value="InterPro"/>
</dbReference>
<comment type="function">
    <text evidence="14">Histone methyltransferase that specifically trimethylates histone H3 to form H3K79me3. This methylation is required for telomere silencing and for the pachytene checkpoint during the meiotic cell cycle by allowing the recruitment of RAD9 to double strand breaks. Nucleosomes are preferred as substrate compared to free histone.</text>
</comment>
<dbReference type="Pfam" id="PF08123">
    <property type="entry name" value="DOT1"/>
    <property type="match status" value="1"/>
</dbReference>
<organism evidence="18 19">
    <name type="scientific">Malassezia restricta (strain ATCC 96810 / NBRC 103918 / CBS 7877)</name>
    <name type="common">Seborrheic dermatitis infection agent</name>
    <dbReference type="NCBI Taxonomy" id="425264"/>
    <lineage>
        <taxon>Eukaryota</taxon>
        <taxon>Fungi</taxon>
        <taxon>Dikarya</taxon>
        <taxon>Basidiomycota</taxon>
        <taxon>Ustilaginomycotina</taxon>
        <taxon>Malasseziomycetes</taxon>
        <taxon>Malasseziales</taxon>
        <taxon>Malasseziaceae</taxon>
        <taxon>Malassezia</taxon>
    </lineage>
</organism>
<evidence type="ECO:0000256" key="10">
    <source>
        <dbReference type="ARBA" id="ARBA00023163"/>
    </source>
</evidence>
<evidence type="ECO:0000256" key="5">
    <source>
        <dbReference type="ARBA" id="ARBA00022679"/>
    </source>
</evidence>
<name>A0A3G2S6E9_MALR7</name>
<dbReference type="OrthoDB" id="443402at2759"/>
<feature type="region of interest" description="Disordered" evidence="16">
    <location>
        <begin position="1"/>
        <end position="103"/>
    </location>
</feature>
<accession>A0A3G2S6E9</accession>
<dbReference type="FunFam" id="3.40.50.150:FF:000033">
    <property type="entry name" value="Histone-lysine N-methyltransferase, H3 lysine-79 specific"/>
    <property type="match status" value="1"/>
</dbReference>
<dbReference type="EMBL" id="CP033150">
    <property type="protein sequence ID" value="AYO42889.1"/>
    <property type="molecule type" value="Genomic_DNA"/>
</dbReference>
<evidence type="ECO:0000256" key="4">
    <source>
        <dbReference type="ARBA" id="ARBA00022603"/>
    </source>
</evidence>
<feature type="binding site" evidence="15">
    <location>
        <begin position="380"/>
        <end position="389"/>
    </location>
    <ligand>
        <name>S-adenosyl-L-methionine</name>
        <dbReference type="ChEBI" id="CHEBI:59789"/>
    </ligand>
</feature>
<dbReference type="InterPro" id="IPR029063">
    <property type="entry name" value="SAM-dependent_MTases_sf"/>
</dbReference>
<evidence type="ECO:0000256" key="11">
    <source>
        <dbReference type="ARBA" id="ARBA00023242"/>
    </source>
</evidence>
<evidence type="ECO:0000256" key="2">
    <source>
        <dbReference type="ARBA" id="ARBA00012190"/>
    </source>
</evidence>
<dbReference type="PANTHER" id="PTHR21451:SF0">
    <property type="entry name" value="HISTONE-LYSINE N-METHYLTRANSFERASE, H3 LYSINE-79 SPECIFIC"/>
    <property type="match status" value="1"/>
</dbReference>
<dbReference type="GO" id="GO:0000781">
    <property type="term" value="C:chromosome, telomeric region"/>
    <property type="evidence" value="ECO:0007669"/>
    <property type="project" value="GOC"/>
</dbReference>
<keyword evidence="7" id="KW-0677">Repeat</keyword>
<evidence type="ECO:0000256" key="14">
    <source>
        <dbReference type="PIRNR" id="PIRNR017570"/>
    </source>
</evidence>
<dbReference type="VEuPathDB" id="FungiDB:DNF11_1939"/>
<dbReference type="AlphaFoldDB" id="A0A3G2S6E9"/>
<feature type="binding site" evidence="15">
    <location>
        <position position="406"/>
    </location>
    <ligand>
        <name>S-adenosyl-L-methionine</name>
        <dbReference type="ChEBI" id="CHEBI:59789"/>
    </ligand>
</feature>
<gene>
    <name evidence="18" type="primary">DOT1</name>
    <name evidence="18" type="ORF">DNF11_1939</name>
</gene>
<keyword evidence="11 14" id="KW-0539">Nucleus</keyword>
<dbReference type="STRING" id="425264.A0A3G2S6E9"/>
<comment type="subcellular location">
    <subcellularLocation>
        <location evidence="1 14">Nucleus</location>
    </subcellularLocation>
</comment>
<dbReference type="PIRSF" id="PIRSF017570">
    <property type="entry name" value="Histone_H3-K79_MeTrfase"/>
    <property type="match status" value="1"/>
</dbReference>
<evidence type="ECO:0000256" key="7">
    <source>
        <dbReference type="ARBA" id="ARBA00022737"/>
    </source>
</evidence>
<reference evidence="18 19" key="1">
    <citation type="submission" date="2018-10" db="EMBL/GenBank/DDBJ databases">
        <title>Complete genome sequence of Malassezia restricta CBS 7877.</title>
        <authorList>
            <person name="Morand S.C."/>
            <person name="Bertignac M."/>
            <person name="Iltis A."/>
            <person name="Kolder I."/>
            <person name="Pirovano W."/>
            <person name="Jourdain R."/>
            <person name="Clavaud C."/>
        </authorList>
    </citation>
    <scope>NUCLEOTIDE SEQUENCE [LARGE SCALE GENOMIC DNA]</scope>
    <source>
        <strain evidence="18 19">CBS 7877</strain>
    </source>
</reference>
<dbReference type="EC" id="2.1.1.360" evidence="2 14"/>
<feature type="binding site" evidence="15">
    <location>
        <begin position="443"/>
        <end position="444"/>
    </location>
    <ligand>
        <name>S-adenosyl-L-methionine</name>
        <dbReference type="ChEBI" id="CHEBI:59789"/>
    </ligand>
</feature>
<evidence type="ECO:0000259" key="17">
    <source>
        <dbReference type="PROSITE" id="PS51569"/>
    </source>
</evidence>
<dbReference type="SUPFAM" id="SSF53335">
    <property type="entry name" value="S-adenosyl-L-methionine-dependent methyltransferases"/>
    <property type="match status" value="1"/>
</dbReference>
<evidence type="ECO:0000256" key="16">
    <source>
        <dbReference type="SAM" id="MobiDB-lite"/>
    </source>
</evidence>
<evidence type="ECO:0000256" key="13">
    <source>
        <dbReference type="ARBA" id="ARBA00047770"/>
    </source>
</evidence>
<evidence type="ECO:0000256" key="15">
    <source>
        <dbReference type="PIRSR" id="PIRSR017570-1"/>
    </source>
</evidence>
<keyword evidence="6 14" id="KW-0949">S-adenosyl-L-methionine</keyword>
<dbReference type="GO" id="GO:0140956">
    <property type="term" value="F:histone H3K79 trimethyltransferase activity"/>
    <property type="evidence" value="ECO:0007669"/>
    <property type="project" value="UniProtKB-EC"/>
</dbReference>
<dbReference type="GO" id="GO:0006281">
    <property type="term" value="P:DNA repair"/>
    <property type="evidence" value="ECO:0007669"/>
    <property type="project" value="InterPro"/>
</dbReference>
<dbReference type="GO" id="GO:0032259">
    <property type="term" value="P:methylation"/>
    <property type="evidence" value="ECO:0007669"/>
    <property type="project" value="UniProtKB-KW"/>
</dbReference>
<evidence type="ECO:0000256" key="8">
    <source>
        <dbReference type="ARBA" id="ARBA00022853"/>
    </source>
</evidence>
<dbReference type="GO" id="GO:0000077">
    <property type="term" value="P:DNA damage checkpoint signaling"/>
    <property type="evidence" value="ECO:0007669"/>
    <property type="project" value="InterPro"/>
</dbReference>
<keyword evidence="9 14" id="KW-0805">Transcription regulation</keyword>
<keyword evidence="19" id="KW-1185">Reference proteome</keyword>
<evidence type="ECO:0000256" key="12">
    <source>
        <dbReference type="ARBA" id="ARBA00029821"/>
    </source>
</evidence>
<dbReference type="InterPro" id="IPR025789">
    <property type="entry name" value="DOT1_dom"/>
</dbReference>
<sequence length="559" mass="62184">MDFFGQRSKAHSAPNKKPTVVTTTTTKKKVAPQAPSRAPTVKKHNALPEAIQQRIQREHQTAAAKAAPPSNTSSRPKKRVKKTSQPDATTSRTMLGDDDADDTAIDRIAQGSRSTRSVFSYHVPRDIVSDDAYSPLSEDTRAKATRCITSRALVEASSCRYEPYFDGLDDHPVVVLEYPACDASEEFLLLVPVDSDEYDPISDLLCCVGAMAANYIPPEMREEFGTLESLETSSSAGMPLSRVSMASLSKLDSSHVTDHHDKDSLPPQEEETILRAFTKARNRRHGPLFLRTLERFNAKIRELRQRGVIAAQLHSLGQSHGVPEHVWRTIQEQVYARVVSPHVDKLKQYEAFSDNVYGEMLPPFLSEIARIAQLGPSSVFIDLGSGIGNLLIQASLQTGCEAYGCEYMPIPSDLAEQQIIEASHRWRMWHVRGGPRVESWQGDFTTLDRVGQVLRRADVVLVNNYAFRPQTNDTLSLQFLDLKDGTKIFSLRPFVSPDFRLTERTLSSPQAILRMEQHKYTGGCVSWTAGGGVYYVHTVDRQLVQDFVAQQPSAGAITS</sequence>
<comment type="catalytic activity">
    <reaction evidence="13 14">
        <text>L-lysyl(79)-[histone H3] + 3 S-adenosyl-L-methionine = N(6),N(6),N(6)-trimethyl-L-lysyl(79)-[histone H3] + 3 S-adenosyl-L-homocysteine + 3 H(+)</text>
        <dbReference type="Rhea" id="RHEA:60328"/>
        <dbReference type="Rhea" id="RHEA-COMP:15549"/>
        <dbReference type="Rhea" id="RHEA-COMP:15552"/>
        <dbReference type="ChEBI" id="CHEBI:15378"/>
        <dbReference type="ChEBI" id="CHEBI:29969"/>
        <dbReference type="ChEBI" id="CHEBI:57856"/>
        <dbReference type="ChEBI" id="CHEBI:59789"/>
        <dbReference type="ChEBI" id="CHEBI:61961"/>
        <dbReference type="EC" id="2.1.1.360"/>
    </reaction>
</comment>
<feature type="compositionally biased region" description="Low complexity" evidence="16">
    <location>
        <begin position="16"/>
        <end position="25"/>
    </location>
</feature>
<feature type="domain" description="DOT1" evidence="17">
    <location>
        <begin position="236"/>
        <end position="552"/>
    </location>
</feature>
<dbReference type="GO" id="GO:0031509">
    <property type="term" value="P:subtelomeric heterochromatin formation"/>
    <property type="evidence" value="ECO:0007669"/>
    <property type="project" value="InterPro"/>
</dbReference>
<dbReference type="Gene3D" id="1.10.260.170">
    <property type="match status" value="1"/>
</dbReference>
<dbReference type="PROSITE" id="PS51569">
    <property type="entry name" value="DOT1"/>
    <property type="match status" value="1"/>
</dbReference>
<evidence type="ECO:0000256" key="3">
    <source>
        <dbReference type="ARBA" id="ARBA00020987"/>
    </source>
</evidence>
<dbReference type="PANTHER" id="PTHR21451">
    <property type="entry name" value="HISTONE H3 METHYLTRANSFERASE"/>
    <property type="match status" value="1"/>
</dbReference>
<evidence type="ECO:0000256" key="6">
    <source>
        <dbReference type="ARBA" id="ARBA00022691"/>
    </source>
</evidence>
<evidence type="ECO:0000256" key="9">
    <source>
        <dbReference type="ARBA" id="ARBA00023015"/>
    </source>
</evidence>
<dbReference type="InterPro" id="IPR030445">
    <property type="entry name" value="H3-K79_meTrfase"/>
</dbReference>
<keyword evidence="4 14" id="KW-0489">Methyltransferase</keyword>
<dbReference type="GO" id="GO:0005634">
    <property type="term" value="C:nucleus"/>
    <property type="evidence" value="ECO:0007669"/>
    <property type="project" value="UniProtKB-SubCell"/>
</dbReference>
<comment type="similarity">
    <text evidence="14">Belongs to the class I-like SAM-binding methyltransferase superfamily. DOT1 family.</text>
</comment>
<keyword evidence="8 14" id="KW-0156">Chromatin regulator</keyword>